<gene>
    <name evidence="1" type="ORF">GGD40_005994</name>
</gene>
<reference evidence="1 2" key="1">
    <citation type="submission" date="2020-07" db="EMBL/GenBank/DDBJ databases">
        <title>Exploring microbial biodiversity for novel pathways involved in the catabolism of aromatic compounds derived from lignin.</title>
        <authorList>
            <person name="Elkins J."/>
        </authorList>
    </citation>
    <scope>NUCLEOTIDE SEQUENCE [LARGE SCALE GENOMIC DNA]</scope>
    <source>
        <strain evidence="1 2">H2C3C</strain>
    </source>
</reference>
<organism evidence="1 2">
    <name type="scientific">Paraburkholderia bryophila</name>
    <dbReference type="NCBI Taxonomy" id="420952"/>
    <lineage>
        <taxon>Bacteria</taxon>
        <taxon>Pseudomonadati</taxon>
        <taxon>Pseudomonadota</taxon>
        <taxon>Betaproteobacteria</taxon>
        <taxon>Burkholderiales</taxon>
        <taxon>Burkholderiaceae</taxon>
        <taxon>Paraburkholderia</taxon>
    </lineage>
</organism>
<dbReference type="GO" id="GO:0016706">
    <property type="term" value="F:2-oxoglutarate-dependent dioxygenase activity"/>
    <property type="evidence" value="ECO:0007669"/>
    <property type="project" value="UniProtKB-ARBA"/>
</dbReference>
<comment type="caution">
    <text evidence="1">The sequence shown here is derived from an EMBL/GenBank/DDBJ whole genome shotgun (WGS) entry which is preliminary data.</text>
</comment>
<protein>
    <submittedName>
        <fullName evidence="1">Ectoine hydroxylase-related dioxygenase (Phytanoyl-CoA dioxygenase family)</fullName>
    </submittedName>
</protein>
<sequence>MKDLYTTEAGADALGNSKRGAAHTPLAGIVKRLPLRVLSTDDFRFWQHHGYLVVKSVISPEQAERTARFLWEFQELDPTDPAGWFAPQRRSIEMAELNNSGMVEAYNNQRLWDNRTAQRMYDLFVDIWDNEKLWVSIDRANLNPPNRHGREFQGFMHWDVDSSIVPRPVGVQGVLALSKTDSEVGGFQCVPELFYSFDEWLKTQPADRDRFKPDMTELEATQVNMEPGDMLVFNSLLAHGIRPNLSHDRARLAQYISMSPAEEDNETLRQWRVHCWREREVPQGYAFPGDPRGWEKARYPRAELSARGQKLLGLEQW</sequence>
<proteinExistence type="predicted"/>
<evidence type="ECO:0000313" key="1">
    <source>
        <dbReference type="EMBL" id="NYH26423.1"/>
    </source>
</evidence>
<keyword evidence="1" id="KW-0560">Oxidoreductase</keyword>
<dbReference type="PANTHER" id="PTHR31630:SF6">
    <property type="entry name" value="PHYTANOYL-COA DIOXYGENASE-RELATED"/>
    <property type="match status" value="1"/>
</dbReference>
<dbReference type="AlphaFoldDB" id="A0A7Y9WUT8"/>
<dbReference type="InterPro" id="IPR008775">
    <property type="entry name" value="Phytyl_CoA_dOase-like"/>
</dbReference>
<dbReference type="Pfam" id="PF05721">
    <property type="entry name" value="PhyH"/>
    <property type="match status" value="1"/>
</dbReference>
<dbReference type="EMBL" id="JACCAS010000002">
    <property type="protein sequence ID" value="NYH26423.1"/>
    <property type="molecule type" value="Genomic_DNA"/>
</dbReference>
<keyword evidence="2" id="KW-1185">Reference proteome</keyword>
<dbReference type="SUPFAM" id="SSF51197">
    <property type="entry name" value="Clavaminate synthase-like"/>
    <property type="match status" value="1"/>
</dbReference>
<dbReference type="Proteomes" id="UP000540929">
    <property type="component" value="Unassembled WGS sequence"/>
</dbReference>
<dbReference type="PANTHER" id="PTHR31630">
    <property type="entry name" value="PHYTANOYL-COA DIOXYGENASE-RELATED-RELATED"/>
    <property type="match status" value="1"/>
</dbReference>
<keyword evidence="1" id="KW-0223">Dioxygenase</keyword>
<name>A0A7Y9WUT8_9BURK</name>
<accession>A0A7Y9WUT8</accession>
<evidence type="ECO:0000313" key="2">
    <source>
        <dbReference type="Proteomes" id="UP000540929"/>
    </source>
</evidence>
<dbReference type="Gene3D" id="2.60.120.620">
    <property type="entry name" value="q2cbj1_9rhob like domain"/>
    <property type="match status" value="1"/>
</dbReference>
<dbReference type="RefSeq" id="WP_179746009.1">
    <property type="nucleotide sequence ID" value="NZ_JACCAS010000002.1"/>
</dbReference>